<evidence type="ECO:0000256" key="2">
    <source>
        <dbReference type="ARBA" id="ARBA00009045"/>
    </source>
</evidence>
<dbReference type="Pfam" id="PF01694">
    <property type="entry name" value="Rhomboid"/>
    <property type="match status" value="1"/>
</dbReference>
<organism evidence="10 11">
    <name type="scientific">Pseudomonas putida</name>
    <name type="common">Arthrobacter siderocapsulatus</name>
    <dbReference type="NCBI Taxonomy" id="303"/>
    <lineage>
        <taxon>Bacteria</taxon>
        <taxon>Pseudomonadati</taxon>
        <taxon>Pseudomonadota</taxon>
        <taxon>Gammaproteobacteria</taxon>
        <taxon>Pseudomonadales</taxon>
        <taxon>Pseudomonadaceae</taxon>
        <taxon>Pseudomonas</taxon>
    </lineage>
</organism>
<dbReference type="SUPFAM" id="SSF144091">
    <property type="entry name" value="Rhomboid-like"/>
    <property type="match status" value="1"/>
</dbReference>
<dbReference type="PANTHER" id="PTHR43066">
    <property type="entry name" value="RHOMBOID-RELATED PROTEIN"/>
    <property type="match status" value="1"/>
</dbReference>
<gene>
    <name evidence="10" type="ORF">JEU22_14695</name>
</gene>
<comment type="similarity">
    <text evidence="2">Belongs to the peptidase S54 family.</text>
</comment>
<feature type="transmembrane region" description="Helical" evidence="8">
    <location>
        <begin position="50"/>
        <end position="71"/>
    </location>
</feature>
<dbReference type="GO" id="GO:0016020">
    <property type="term" value="C:membrane"/>
    <property type="evidence" value="ECO:0007669"/>
    <property type="project" value="UniProtKB-SubCell"/>
</dbReference>
<protein>
    <submittedName>
        <fullName evidence="10">Rhomboid family intramembrane serine protease</fullName>
    </submittedName>
</protein>
<keyword evidence="4 8" id="KW-0812">Transmembrane</keyword>
<feature type="transmembrane region" description="Helical" evidence="8">
    <location>
        <begin position="106"/>
        <end position="125"/>
    </location>
</feature>
<comment type="caution">
    <text evidence="10">The sequence shown here is derived from an EMBL/GenBank/DDBJ whole genome shotgun (WGS) entry which is preliminary data.</text>
</comment>
<feature type="domain" description="Peptidase S54 rhomboid" evidence="9">
    <location>
        <begin position="43"/>
        <end position="176"/>
    </location>
</feature>
<dbReference type="PANTHER" id="PTHR43066:SF1">
    <property type="entry name" value="RHOMBOID PROTEIN 2"/>
    <property type="match status" value="1"/>
</dbReference>
<dbReference type="GO" id="GO:0006508">
    <property type="term" value="P:proteolysis"/>
    <property type="evidence" value="ECO:0007669"/>
    <property type="project" value="UniProtKB-KW"/>
</dbReference>
<dbReference type="InterPro" id="IPR022764">
    <property type="entry name" value="Peptidase_S54_rhomboid_dom"/>
</dbReference>
<dbReference type="Proteomes" id="UP000637061">
    <property type="component" value="Unassembled WGS sequence"/>
</dbReference>
<evidence type="ECO:0000256" key="1">
    <source>
        <dbReference type="ARBA" id="ARBA00004141"/>
    </source>
</evidence>
<keyword evidence="6 8" id="KW-1133">Transmembrane helix</keyword>
<dbReference type="GO" id="GO:0004252">
    <property type="term" value="F:serine-type endopeptidase activity"/>
    <property type="evidence" value="ECO:0007669"/>
    <property type="project" value="InterPro"/>
</dbReference>
<sequence length="181" mass="19922">MRISDYRLVLGLFLAMVGGYLLNLATMGWLNSFGIIPRSMGGLIGIVSSPFLHASFFHLLGNVMTFVPLAVMTAWTGKRNFEFASLFIIVIGGLLTWLMGRDANHIGASGWIFGLWAFVVTYGIFKRDIKSIVLAILVVVLFTGLPLGLIPRQGISFEGHIFGMIAGFLAARLLIRMNRLE</sequence>
<evidence type="ECO:0000313" key="11">
    <source>
        <dbReference type="Proteomes" id="UP000637061"/>
    </source>
</evidence>
<evidence type="ECO:0000313" key="10">
    <source>
        <dbReference type="EMBL" id="MBI6885161.1"/>
    </source>
</evidence>
<comment type="subcellular location">
    <subcellularLocation>
        <location evidence="1">Membrane</location>
        <topology evidence="1">Multi-pass membrane protein</topology>
    </subcellularLocation>
</comment>
<dbReference type="InterPro" id="IPR035952">
    <property type="entry name" value="Rhomboid-like_sf"/>
</dbReference>
<feature type="transmembrane region" description="Helical" evidence="8">
    <location>
        <begin position="157"/>
        <end position="175"/>
    </location>
</feature>
<name>A0A8I1EGN2_PSEPU</name>
<feature type="transmembrane region" description="Helical" evidence="8">
    <location>
        <begin position="83"/>
        <end position="100"/>
    </location>
</feature>
<keyword evidence="3 10" id="KW-0645">Protease</keyword>
<accession>A0A8I1EGN2</accession>
<evidence type="ECO:0000256" key="7">
    <source>
        <dbReference type="ARBA" id="ARBA00023136"/>
    </source>
</evidence>
<evidence type="ECO:0000259" key="9">
    <source>
        <dbReference type="Pfam" id="PF01694"/>
    </source>
</evidence>
<evidence type="ECO:0000256" key="8">
    <source>
        <dbReference type="SAM" id="Phobius"/>
    </source>
</evidence>
<evidence type="ECO:0000256" key="3">
    <source>
        <dbReference type="ARBA" id="ARBA00022670"/>
    </source>
</evidence>
<dbReference type="EMBL" id="JAEHTE010000015">
    <property type="protein sequence ID" value="MBI6885161.1"/>
    <property type="molecule type" value="Genomic_DNA"/>
</dbReference>
<feature type="transmembrane region" description="Helical" evidence="8">
    <location>
        <begin position="7"/>
        <end position="30"/>
    </location>
</feature>
<keyword evidence="7 8" id="KW-0472">Membrane</keyword>
<dbReference type="RefSeq" id="WP_198747563.1">
    <property type="nucleotide sequence ID" value="NZ_JAEHTE010000015.1"/>
</dbReference>
<proteinExistence type="inferred from homology"/>
<evidence type="ECO:0000256" key="5">
    <source>
        <dbReference type="ARBA" id="ARBA00022801"/>
    </source>
</evidence>
<evidence type="ECO:0000256" key="4">
    <source>
        <dbReference type="ARBA" id="ARBA00022692"/>
    </source>
</evidence>
<dbReference type="AlphaFoldDB" id="A0A8I1EGN2"/>
<evidence type="ECO:0000256" key="6">
    <source>
        <dbReference type="ARBA" id="ARBA00022989"/>
    </source>
</evidence>
<keyword evidence="5" id="KW-0378">Hydrolase</keyword>
<reference evidence="10" key="1">
    <citation type="submission" date="2020-12" db="EMBL/GenBank/DDBJ databases">
        <title>Enhanced detection system for hospital associated transmission using whole genome sequencing surveillance.</title>
        <authorList>
            <person name="Harrison L.H."/>
            <person name="Van Tyne D."/>
            <person name="Marsh J.W."/>
            <person name="Griffith M.P."/>
            <person name="Snyder D.J."/>
            <person name="Cooper V.S."/>
            <person name="Mustapha M."/>
        </authorList>
    </citation>
    <scope>NUCLEOTIDE SEQUENCE</scope>
    <source>
        <strain evidence="10">PSB00042</strain>
    </source>
</reference>
<feature type="transmembrane region" description="Helical" evidence="8">
    <location>
        <begin position="132"/>
        <end position="151"/>
    </location>
</feature>
<dbReference type="Gene3D" id="1.20.1540.10">
    <property type="entry name" value="Rhomboid-like"/>
    <property type="match status" value="1"/>
</dbReference>